<dbReference type="InterPro" id="IPR025332">
    <property type="entry name" value="DUF4238"/>
</dbReference>
<reference evidence="1 2" key="1">
    <citation type="submission" date="2018-12" db="EMBL/GenBank/DDBJ databases">
        <title>Complete genome sequencing of Tabrizicola sp. K13M18.</title>
        <authorList>
            <person name="Bae J.-W."/>
        </authorList>
    </citation>
    <scope>NUCLEOTIDE SEQUENCE [LARGE SCALE GENOMIC DNA]</scope>
    <source>
        <strain evidence="1 2">K13M18</strain>
    </source>
</reference>
<dbReference type="OrthoDB" id="5918636at2"/>
<proteinExistence type="predicted"/>
<gene>
    <name evidence="1" type="ORF">EI545_08075</name>
</gene>
<evidence type="ECO:0000313" key="2">
    <source>
        <dbReference type="Proteomes" id="UP000282002"/>
    </source>
</evidence>
<dbReference type="KEGG" id="taw:EI545_08075"/>
<dbReference type="AlphaFoldDB" id="A0A3S8U5I5"/>
<accession>A0A3S8U5I5</accession>
<protein>
    <submittedName>
        <fullName evidence="1">DUF4238 domain-containing protein</fullName>
    </submittedName>
</protein>
<dbReference type="Proteomes" id="UP000282002">
    <property type="component" value="Chromosome"/>
</dbReference>
<keyword evidence="2" id="KW-1185">Reference proteome</keyword>
<name>A0A3S8U5I5_9RHOB</name>
<dbReference type="Pfam" id="PF14022">
    <property type="entry name" value="DUF4238"/>
    <property type="match status" value="1"/>
</dbReference>
<dbReference type="RefSeq" id="WP_125325000.1">
    <property type="nucleotide sequence ID" value="NZ_CP034328.1"/>
</dbReference>
<sequence length="329" mass="36826">MNVVLEMTSRTKKQHVVPRFYLNKFCDPGGLVWTYSSGNNPRADKPEATAVETNFYSPIGGTGERFDEVEKLLGAIEGNAAPLWDKLTEGKVFKGEEREHIALFLAAQYLRSPSVVGAGAEMMAHLAHHTAQLIASDQEVHEQSVDRYEEATGDVISPEEREKMRTFLNDPSNFSISVLRSAGLPMLGGIGNLANIFLNMKWVVGRSKDQHLITSDSPVTRVSDPATHRPFYGDGAFANKTVRVSFPLTPTRIVELTWQGEERERVVEIPKRMAREMNGLRAAQAERFVYASLNDDGIVRLCDKWLDREKRPKIVTSSDVPSINVKRKL</sequence>
<evidence type="ECO:0000313" key="1">
    <source>
        <dbReference type="EMBL" id="AZL58800.1"/>
    </source>
</evidence>
<dbReference type="EMBL" id="CP034328">
    <property type="protein sequence ID" value="AZL58800.1"/>
    <property type="molecule type" value="Genomic_DNA"/>
</dbReference>
<organism evidence="1 2">
    <name type="scientific">Tabrizicola piscis</name>
    <dbReference type="NCBI Taxonomy" id="2494374"/>
    <lineage>
        <taxon>Bacteria</taxon>
        <taxon>Pseudomonadati</taxon>
        <taxon>Pseudomonadota</taxon>
        <taxon>Alphaproteobacteria</taxon>
        <taxon>Rhodobacterales</taxon>
        <taxon>Paracoccaceae</taxon>
        <taxon>Tabrizicola</taxon>
    </lineage>
</organism>